<organism evidence="4 5">
    <name type="scientific">Hibiscus syriacus</name>
    <name type="common">Rose of Sharon</name>
    <dbReference type="NCBI Taxonomy" id="106335"/>
    <lineage>
        <taxon>Eukaryota</taxon>
        <taxon>Viridiplantae</taxon>
        <taxon>Streptophyta</taxon>
        <taxon>Embryophyta</taxon>
        <taxon>Tracheophyta</taxon>
        <taxon>Spermatophyta</taxon>
        <taxon>Magnoliopsida</taxon>
        <taxon>eudicotyledons</taxon>
        <taxon>Gunneridae</taxon>
        <taxon>Pentapetalae</taxon>
        <taxon>rosids</taxon>
        <taxon>malvids</taxon>
        <taxon>Malvales</taxon>
        <taxon>Malvaceae</taxon>
        <taxon>Malvoideae</taxon>
        <taxon>Hibiscus</taxon>
    </lineage>
</organism>
<dbReference type="InterPro" id="IPR012677">
    <property type="entry name" value="Nucleotide-bd_a/b_plait_sf"/>
</dbReference>
<dbReference type="SMART" id="SM00360">
    <property type="entry name" value="RRM"/>
    <property type="match status" value="1"/>
</dbReference>
<proteinExistence type="predicted"/>
<comment type="caution">
    <text evidence="4">The sequence shown here is derived from an EMBL/GenBank/DDBJ whole genome shotgun (WGS) entry which is preliminary data.</text>
</comment>
<dbReference type="InterPro" id="IPR000504">
    <property type="entry name" value="RRM_dom"/>
</dbReference>
<dbReference type="Pfam" id="PF00076">
    <property type="entry name" value="RRM_1"/>
    <property type="match status" value="1"/>
</dbReference>
<dbReference type="AlphaFoldDB" id="A0A6A2YG67"/>
<sequence>MEKRVVDGGNGEAKEVEREIITLFVDNLPMEIHWKGLWKVFGRQGSVNVFIASKISRRGSRFAFVRTDNRVDALRMIGRLNGLRIKNNIISVSFASSGSKGSDRKDVLADSRDSRNFKGESGRVSEGLELKKKSIIGMLNRRKRGS</sequence>
<feature type="compositionally biased region" description="Basic and acidic residues" evidence="2">
    <location>
        <begin position="101"/>
        <end position="124"/>
    </location>
</feature>
<name>A0A6A2YG67_HIBSY</name>
<dbReference type="Proteomes" id="UP000436088">
    <property type="component" value="Unassembled WGS sequence"/>
</dbReference>
<dbReference type="InterPro" id="IPR035979">
    <property type="entry name" value="RBD_domain_sf"/>
</dbReference>
<keyword evidence="5" id="KW-1185">Reference proteome</keyword>
<dbReference type="EMBL" id="VEPZ02001440">
    <property type="protein sequence ID" value="KAE8672934.1"/>
    <property type="molecule type" value="Genomic_DNA"/>
</dbReference>
<dbReference type="SUPFAM" id="SSF54928">
    <property type="entry name" value="RNA-binding domain, RBD"/>
    <property type="match status" value="1"/>
</dbReference>
<dbReference type="PROSITE" id="PS50102">
    <property type="entry name" value="RRM"/>
    <property type="match status" value="1"/>
</dbReference>
<evidence type="ECO:0000256" key="1">
    <source>
        <dbReference type="PROSITE-ProRule" id="PRU00176"/>
    </source>
</evidence>
<dbReference type="Gene3D" id="3.30.70.330">
    <property type="match status" value="1"/>
</dbReference>
<evidence type="ECO:0000259" key="3">
    <source>
        <dbReference type="PROSITE" id="PS50102"/>
    </source>
</evidence>
<protein>
    <recommendedName>
        <fullName evidence="3">RRM domain-containing protein</fullName>
    </recommendedName>
</protein>
<reference evidence="4" key="1">
    <citation type="submission" date="2019-09" db="EMBL/GenBank/DDBJ databases">
        <title>Draft genome information of white flower Hibiscus syriacus.</title>
        <authorList>
            <person name="Kim Y.-M."/>
        </authorList>
    </citation>
    <scope>NUCLEOTIDE SEQUENCE [LARGE SCALE GENOMIC DNA]</scope>
    <source>
        <strain evidence="4">YM2019G1</strain>
    </source>
</reference>
<evidence type="ECO:0000256" key="2">
    <source>
        <dbReference type="SAM" id="MobiDB-lite"/>
    </source>
</evidence>
<accession>A0A6A2YG67</accession>
<dbReference type="GO" id="GO:0003723">
    <property type="term" value="F:RNA binding"/>
    <property type="evidence" value="ECO:0007669"/>
    <property type="project" value="UniProtKB-UniRule"/>
</dbReference>
<gene>
    <name evidence="4" type="ORF">F3Y22_tig00111833pilonHSYRG00038</name>
</gene>
<feature type="domain" description="RRM" evidence="3">
    <location>
        <begin position="21"/>
        <end position="97"/>
    </location>
</feature>
<feature type="region of interest" description="Disordered" evidence="2">
    <location>
        <begin position="95"/>
        <end position="124"/>
    </location>
</feature>
<keyword evidence="1" id="KW-0694">RNA-binding</keyword>
<evidence type="ECO:0000313" key="5">
    <source>
        <dbReference type="Proteomes" id="UP000436088"/>
    </source>
</evidence>
<evidence type="ECO:0000313" key="4">
    <source>
        <dbReference type="EMBL" id="KAE8672934.1"/>
    </source>
</evidence>